<dbReference type="InterPro" id="IPR000387">
    <property type="entry name" value="Tyr_Pase_dom"/>
</dbReference>
<feature type="compositionally biased region" description="Basic and acidic residues" evidence="1">
    <location>
        <begin position="827"/>
        <end position="840"/>
    </location>
</feature>
<dbReference type="InterPro" id="IPR003595">
    <property type="entry name" value="Tyr_Pase_cat"/>
</dbReference>
<keyword evidence="3" id="KW-0732">Signal</keyword>
<feature type="region of interest" description="Disordered" evidence="1">
    <location>
        <begin position="1295"/>
        <end position="1323"/>
    </location>
</feature>
<feature type="compositionally biased region" description="Basic residues" evidence="1">
    <location>
        <begin position="1310"/>
        <end position="1320"/>
    </location>
</feature>
<sequence length="1413" mass="156667">MLLIIIFLFTSRVNCDESFGGPKFPRNASLEDPFPPLVENLQRLSRITNGLSLEIGLIDGSIPTDSALAELLHMTPLGPDDVININSEVLNAAIKITNLSTNLDSSNDLKGFEDRLVALEKMTEFAGEIGDFSKITYFEEYKASLVSAAKVQKSWVESWTVLKTPATALEPAFLPIFDDKQEITDNFAKELASVFDYAKIQIEKIEAVAKNFDDSQLDILESAKGVDTYARFIDILMAEREFRRVVNNKMAYTDEITNGIIQNFKMIKESAELSNTYATDLKPIQDLVESRNNIPKQTSDFTAGFPNGASDLEKLVKDVENAYILNRVKNGTKLSGSLKKAFNPYIDLGKGLKNVETVWKPLSGKVPSFVGPNAPGNIKEVSDLIDSLKACEEKVSGYPSVNTDEIEKLSKWVNKLRDRAALLGNFGGLKEFKDLDTLKEDMNTNGKDDAGKIELAKSTIAKWRADPKRRSLMRAVSSLSHHVDSSIQTIDSIPPLTKIDTSVVEAPYKIIKAQKNYIKIYGCLSNLKKDTNQVTEMIELVRKVRSQPPSTGGKIVTAVLESQEVLKQVQGTIKNIKNVKVPESLALVKPFPNSQEVSKKLGMPVRGLRAIQICKESREGLNRLFQKTDELKNHNNALSNDVSLLKKPFATLFAEIDVFMKSLEKIKGIRAKREVSDFKSAGEVFNAALKISDLNVDLKPIKEAIHALNIGTSQKYAAEEKVVEKLEALNLEFSKFGFTDALPALEALDSFFGSFGVTIASLPLVPSNPLISSNSSSNAVGGSQTAAESKTDVVMILIVIFVIIAALATIGAVIFCIYKKCWKKKPADVEKPSPKPDLSKTKFTTVNETEQPATPKPEGKPAPPPDAPGVKANPALQNQENPPEDQNRACPAPSNVAPGGKGDQAKQQAAAGPPNPNPPPVEIPDDDKNELGKTVCNQIASYEQNNNKTALEYCKTLYNGFEVDCTRFGENGNKKFPNQRWTVHSKFLPGTMAEITGFEETENFIDMNFITIGSRKWFMGQSPLCGRERRKVDTRPQFVAAIFMNKISKVLQLMEFACKKEGYNGYYPQKKTDEPITHGAYKVETTDVIEDFEGISKLYTLYKLTITHVESKKSHTLEVVKFTGWANDLYGPAHILLLLDFAGDDEKEKGNVLVHCNSGNGRTAVVVAVKYGIEFCKRQKVTDLKTVLCSIREARFGAFENHRQVLIVLLSIVDKMLKITSRKRDDIYFSIQFWRRRILDGCYHNFEDEKMKALKVKQSQKVAFLKKEKEKRIQYVALMVQNLEDGAEKIANYNIKDDPGGMIKREEQKKKKNKNKKDKRKNADLTFPIIEEPILEIFPEIDPPDTNPTEMKAPDGLSKSVIPPDVNAQDTSAPGASELQNVPVAVAAPVLQTTPTVEVANSSQPEAPAKNAA</sequence>
<dbReference type="SUPFAM" id="SSF52799">
    <property type="entry name" value="(Phosphotyrosine protein) phosphatases II"/>
    <property type="match status" value="1"/>
</dbReference>
<keyword evidence="2" id="KW-0812">Transmembrane</keyword>
<dbReference type="GO" id="GO:0004725">
    <property type="term" value="F:protein tyrosine phosphatase activity"/>
    <property type="evidence" value="ECO:0007669"/>
    <property type="project" value="InterPro"/>
</dbReference>
<dbReference type="SMART" id="SM00194">
    <property type="entry name" value="PTPc"/>
    <property type="match status" value="1"/>
</dbReference>
<feature type="compositionally biased region" description="Polar residues" evidence="1">
    <location>
        <begin position="1368"/>
        <end position="1380"/>
    </location>
</feature>
<dbReference type="Pfam" id="PF02206">
    <property type="entry name" value="WSN"/>
    <property type="match status" value="1"/>
</dbReference>
<dbReference type="Gene3D" id="3.90.190.10">
    <property type="entry name" value="Protein tyrosine phosphatase superfamily"/>
    <property type="match status" value="1"/>
</dbReference>
<feature type="compositionally biased region" description="Polar residues" evidence="1">
    <location>
        <begin position="841"/>
        <end position="851"/>
    </location>
</feature>
<dbReference type="InterPro" id="IPR016130">
    <property type="entry name" value="Tyr_Pase_AS"/>
</dbReference>
<feature type="domain" description="Tyrosine specific protein phosphatases" evidence="5">
    <location>
        <begin position="1133"/>
        <end position="1206"/>
    </location>
</feature>
<proteinExistence type="predicted"/>
<dbReference type="SMART" id="SM00453">
    <property type="entry name" value="WSN"/>
    <property type="match status" value="1"/>
</dbReference>
<evidence type="ECO:0008006" key="8">
    <source>
        <dbReference type="Google" id="ProtNLM"/>
    </source>
</evidence>
<feature type="compositionally biased region" description="Pro residues" evidence="1">
    <location>
        <begin position="913"/>
        <end position="922"/>
    </location>
</feature>
<feature type="signal peptide" evidence="3">
    <location>
        <begin position="1"/>
        <end position="15"/>
    </location>
</feature>
<evidence type="ECO:0000256" key="1">
    <source>
        <dbReference type="SAM" id="MobiDB-lite"/>
    </source>
</evidence>
<dbReference type="InterPro" id="IPR003125">
    <property type="entry name" value="WSN"/>
</dbReference>
<evidence type="ECO:0000256" key="3">
    <source>
        <dbReference type="SAM" id="SignalP"/>
    </source>
</evidence>
<dbReference type="PANTHER" id="PTHR32525:SF3">
    <property type="entry name" value="DOMAIN OF UNKNOWN FUNCTION WSN DOMAIN-CONTAINING PROTEIN-RELATED"/>
    <property type="match status" value="1"/>
</dbReference>
<name>A0AAE9JB95_CAEBR</name>
<protein>
    <recommendedName>
        <fullName evidence="8">Protein-tyrosine-phosphatase</fullName>
    </recommendedName>
</protein>
<dbReference type="Pfam" id="PF00102">
    <property type="entry name" value="Y_phosphatase"/>
    <property type="match status" value="1"/>
</dbReference>
<feature type="compositionally biased region" description="Basic and acidic residues" evidence="1">
    <location>
        <begin position="1295"/>
        <end position="1309"/>
    </location>
</feature>
<dbReference type="EMBL" id="CP092622">
    <property type="protein sequence ID" value="UMM21246.1"/>
    <property type="molecule type" value="Genomic_DNA"/>
</dbReference>
<dbReference type="PROSITE" id="PS50056">
    <property type="entry name" value="TYR_PHOSPHATASE_2"/>
    <property type="match status" value="1"/>
</dbReference>
<feature type="transmembrane region" description="Helical" evidence="2">
    <location>
        <begin position="793"/>
        <end position="818"/>
    </location>
</feature>
<evidence type="ECO:0000256" key="2">
    <source>
        <dbReference type="SAM" id="Phobius"/>
    </source>
</evidence>
<evidence type="ECO:0000313" key="6">
    <source>
        <dbReference type="EMBL" id="UMM21246.1"/>
    </source>
</evidence>
<dbReference type="InterPro" id="IPR029021">
    <property type="entry name" value="Prot-tyrosine_phosphatase-like"/>
</dbReference>
<feature type="region of interest" description="Disordered" evidence="1">
    <location>
        <begin position="827"/>
        <end position="930"/>
    </location>
</feature>
<organism evidence="6 7">
    <name type="scientific">Caenorhabditis briggsae</name>
    <dbReference type="NCBI Taxonomy" id="6238"/>
    <lineage>
        <taxon>Eukaryota</taxon>
        <taxon>Metazoa</taxon>
        <taxon>Ecdysozoa</taxon>
        <taxon>Nematoda</taxon>
        <taxon>Chromadorea</taxon>
        <taxon>Rhabditida</taxon>
        <taxon>Rhabditina</taxon>
        <taxon>Rhabditomorpha</taxon>
        <taxon>Rhabditoidea</taxon>
        <taxon>Rhabditidae</taxon>
        <taxon>Peloderinae</taxon>
        <taxon>Caenorhabditis</taxon>
    </lineage>
</organism>
<evidence type="ECO:0000259" key="4">
    <source>
        <dbReference type="PROSITE" id="PS50055"/>
    </source>
</evidence>
<reference evidence="6 7" key="1">
    <citation type="submission" date="2022-04" db="EMBL/GenBank/DDBJ databases">
        <title>Chromosome-level reference genomes for two strains of Caenorhabditis briggsae: an improved platform for comparative genomics.</title>
        <authorList>
            <person name="Stevens L."/>
            <person name="Andersen E."/>
        </authorList>
    </citation>
    <scope>NUCLEOTIDE SEQUENCE [LARGE SCALE GENOMIC DNA]</scope>
    <source>
        <strain evidence="6">VX34</strain>
        <tissue evidence="6">Whole-organism</tissue>
    </source>
</reference>
<dbReference type="InterPro" id="IPR000242">
    <property type="entry name" value="PTP_cat"/>
</dbReference>
<dbReference type="PROSITE" id="PS00383">
    <property type="entry name" value="TYR_PHOSPHATASE_1"/>
    <property type="match status" value="1"/>
</dbReference>
<accession>A0AAE9JB95</accession>
<feature type="region of interest" description="Disordered" evidence="1">
    <location>
        <begin position="1338"/>
        <end position="1380"/>
    </location>
</feature>
<keyword evidence="7" id="KW-1185">Reference proteome</keyword>
<feature type="chain" id="PRO_5041998559" description="Protein-tyrosine-phosphatase" evidence="3">
    <location>
        <begin position="16"/>
        <end position="1413"/>
    </location>
</feature>
<evidence type="ECO:0000259" key="5">
    <source>
        <dbReference type="PROSITE" id="PS50056"/>
    </source>
</evidence>
<dbReference type="Proteomes" id="UP000829354">
    <property type="component" value="Chromosome III"/>
</dbReference>
<feature type="domain" description="Tyrosine-protein phosphatase" evidence="4">
    <location>
        <begin position="941"/>
        <end position="1215"/>
    </location>
</feature>
<dbReference type="PROSITE" id="PS50055">
    <property type="entry name" value="TYR_PHOSPHATASE_PTP"/>
    <property type="match status" value="1"/>
</dbReference>
<evidence type="ECO:0000313" key="7">
    <source>
        <dbReference type="Proteomes" id="UP000829354"/>
    </source>
</evidence>
<keyword evidence="2" id="KW-0472">Membrane</keyword>
<gene>
    <name evidence="6" type="ORF">L5515_003008</name>
</gene>
<dbReference type="SMART" id="SM00404">
    <property type="entry name" value="PTPc_motif"/>
    <property type="match status" value="1"/>
</dbReference>
<keyword evidence="2" id="KW-1133">Transmembrane helix</keyword>
<dbReference type="PANTHER" id="PTHR32525">
    <property type="entry name" value="PROTEIN-TYROSINE-PHOSPHATASE"/>
    <property type="match status" value="1"/>
</dbReference>